<comment type="caution">
    <text evidence="7">The sequence shown here is derived from an EMBL/GenBank/DDBJ whole genome shotgun (WGS) entry which is preliminary data.</text>
</comment>
<dbReference type="EMBL" id="SWFS01000408">
    <property type="protein sequence ID" value="KAA8905783.1"/>
    <property type="molecule type" value="Genomic_DNA"/>
</dbReference>
<protein>
    <recommendedName>
        <fullName evidence="6">Aldehyde dehydrogenase domain-containing protein</fullName>
    </recommendedName>
</protein>
<evidence type="ECO:0000259" key="6">
    <source>
        <dbReference type="Pfam" id="PF00171"/>
    </source>
</evidence>
<dbReference type="PANTHER" id="PTHR11699">
    <property type="entry name" value="ALDEHYDE DEHYDROGENASE-RELATED"/>
    <property type="match status" value="1"/>
</dbReference>
<dbReference type="FunFam" id="3.40.309.10:FF:000012">
    <property type="entry name" value="Betaine aldehyde dehydrogenase"/>
    <property type="match status" value="1"/>
</dbReference>
<dbReference type="GO" id="GO:0004030">
    <property type="term" value="F:aldehyde dehydrogenase [NAD(P)+] activity"/>
    <property type="evidence" value="ECO:0007669"/>
    <property type="project" value="UniProtKB-ARBA"/>
</dbReference>
<dbReference type="FunFam" id="3.40.605.10:FF:000011">
    <property type="entry name" value="ALD5p Mitochondrial aldehyde dehydrogenase"/>
    <property type="match status" value="1"/>
</dbReference>
<comment type="similarity">
    <text evidence="1 5">Belongs to the aldehyde dehydrogenase family.</text>
</comment>
<gene>
    <name evidence="7" type="ORF">TRICI_005240</name>
</gene>
<dbReference type="InterPro" id="IPR029510">
    <property type="entry name" value="Ald_DH_CS_GLU"/>
</dbReference>
<evidence type="ECO:0000256" key="5">
    <source>
        <dbReference type="RuleBase" id="RU003345"/>
    </source>
</evidence>
<dbReference type="Proteomes" id="UP000761534">
    <property type="component" value="Unassembled WGS sequence"/>
</dbReference>
<accession>A0A642V185</accession>
<sequence>MSQLEAKLKAPSGLEYTQPLGLFINNEFVEAKGGDSFEVYDPSTADTICKVQSASEEDVDKAVSAARAAFKGWKKTPCFKRSRLMNKLADLIERDMEKIATIEAWDGGKAYHAQALPNIQGALMCFRYYAGYADKIEGKTMEPTGDKLCYTVREPLGVCGQIIPWNYPFLMAAWKVAPAITAGNAIVLKLAENTPLSMLYFAKLVQEAGFPPGVINIINGLGRVAGAALAAHMDVDKIAFTGSTATGKQIMKLAASNLKQITLECGGKSPMIVFDDADIDLAVKAAHGSLMANQGQTCTAMSRYFVHEKVHDKFVEAFKKKVLAESKIALPFEEGAFHGPQISDVQQKKVLEYIEAGKSEGGNVAFGGQKVEKYKDGYYVEPTLFTGVKDNMKIMREEIFGPVGAVATFSTEEEAIERANDTSYGLGASIFTKDIGKAQRVSLELQSGQVWINTDSNPDPRVPFGGYKSSGIGRELGNAGIEIYTQDKSIHLGFPKM</sequence>
<feature type="domain" description="Aldehyde dehydrogenase" evidence="6">
    <location>
        <begin position="28"/>
        <end position="490"/>
    </location>
</feature>
<feature type="active site" evidence="4">
    <location>
        <position position="264"/>
    </location>
</feature>
<organism evidence="7 8">
    <name type="scientific">Trichomonascus ciferrii</name>
    <dbReference type="NCBI Taxonomy" id="44093"/>
    <lineage>
        <taxon>Eukaryota</taxon>
        <taxon>Fungi</taxon>
        <taxon>Dikarya</taxon>
        <taxon>Ascomycota</taxon>
        <taxon>Saccharomycotina</taxon>
        <taxon>Dipodascomycetes</taxon>
        <taxon>Dipodascales</taxon>
        <taxon>Trichomonascaceae</taxon>
        <taxon>Trichomonascus</taxon>
        <taxon>Trichomonascus ciferrii complex</taxon>
    </lineage>
</organism>
<evidence type="ECO:0000256" key="2">
    <source>
        <dbReference type="ARBA" id="ARBA00023002"/>
    </source>
</evidence>
<evidence type="ECO:0000256" key="3">
    <source>
        <dbReference type="ARBA" id="ARBA00023027"/>
    </source>
</evidence>
<evidence type="ECO:0000256" key="1">
    <source>
        <dbReference type="ARBA" id="ARBA00009986"/>
    </source>
</evidence>
<keyword evidence="3" id="KW-0520">NAD</keyword>
<proteinExistence type="inferred from homology"/>
<dbReference type="OrthoDB" id="310895at2759"/>
<dbReference type="SUPFAM" id="SSF53720">
    <property type="entry name" value="ALDH-like"/>
    <property type="match status" value="1"/>
</dbReference>
<evidence type="ECO:0000313" key="8">
    <source>
        <dbReference type="Proteomes" id="UP000761534"/>
    </source>
</evidence>
<dbReference type="InterPro" id="IPR015590">
    <property type="entry name" value="Aldehyde_DH_dom"/>
</dbReference>
<evidence type="ECO:0000256" key="4">
    <source>
        <dbReference type="PROSITE-ProRule" id="PRU10007"/>
    </source>
</evidence>
<name>A0A642V185_9ASCO</name>
<keyword evidence="2 5" id="KW-0560">Oxidoreductase</keyword>
<dbReference type="PROSITE" id="PS00687">
    <property type="entry name" value="ALDEHYDE_DEHYDR_GLU"/>
    <property type="match status" value="1"/>
</dbReference>
<dbReference type="Gene3D" id="3.40.309.10">
    <property type="entry name" value="Aldehyde Dehydrogenase, Chain A, domain 2"/>
    <property type="match status" value="1"/>
</dbReference>
<dbReference type="InterPro" id="IPR016162">
    <property type="entry name" value="Ald_DH_N"/>
</dbReference>
<keyword evidence="8" id="KW-1185">Reference proteome</keyword>
<reference evidence="7" key="1">
    <citation type="journal article" date="2019" name="G3 (Bethesda)">
        <title>Genome Assemblies of Two Rare Opportunistic Yeast Pathogens: Diutina rugosa (syn. Candida rugosa) and Trichomonascus ciferrii (syn. Candida ciferrii).</title>
        <authorList>
            <person name="Mixao V."/>
            <person name="Saus E."/>
            <person name="Hansen A.P."/>
            <person name="Lass-Florl C."/>
            <person name="Gabaldon T."/>
        </authorList>
    </citation>
    <scope>NUCLEOTIDE SEQUENCE</scope>
    <source>
        <strain evidence="7">CBS 4856</strain>
    </source>
</reference>
<dbReference type="InterPro" id="IPR016161">
    <property type="entry name" value="Ald_DH/histidinol_DH"/>
</dbReference>
<dbReference type="AlphaFoldDB" id="A0A642V185"/>
<dbReference type="Gene3D" id="3.40.605.10">
    <property type="entry name" value="Aldehyde Dehydrogenase, Chain A, domain 1"/>
    <property type="match status" value="1"/>
</dbReference>
<dbReference type="VEuPathDB" id="FungiDB:TRICI_005240"/>
<evidence type="ECO:0000313" key="7">
    <source>
        <dbReference type="EMBL" id="KAA8905783.1"/>
    </source>
</evidence>
<dbReference type="InterPro" id="IPR016163">
    <property type="entry name" value="Ald_DH_C"/>
</dbReference>
<dbReference type="Pfam" id="PF00171">
    <property type="entry name" value="Aldedh"/>
    <property type="match status" value="1"/>
</dbReference>